<comment type="caution">
    <text evidence="7">The sequence shown here is derived from an EMBL/GenBank/DDBJ whole genome shotgun (WGS) entry which is preliminary data.</text>
</comment>
<evidence type="ECO:0000256" key="5">
    <source>
        <dbReference type="SAM" id="Coils"/>
    </source>
</evidence>
<dbReference type="RefSeq" id="WP_377330902.1">
    <property type="nucleotide sequence ID" value="NZ_JBHSGB010000001.1"/>
</dbReference>
<dbReference type="PRINTS" id="PR00040">
    <property type="entry name" value="HTHMERR"/>
</dbReference>
<dbReference type="Gene3D" id="1.10.1660.10">
    <property type="match status" value="1"/>
</dbReference>
<evidence type="ECO:0000313" key="8">
    <source>
        <dbReference type="Proteomes" id="UP001595962"/>
    </source>
</evidence>
<evidence type="ECO:0000256" key="4">
    <source>
        <dbReference type="ARBA" id="ARBA00023163"/>
    </source>
</evidence>
<keyword evidence="2" id="KW-0805">Transcription regulation</keyword>
<dbReference type="SMART" id="SM00422">
    <property type="entry name" value="HTH_MERR"/>
    <property type="match status" value="1"/>
</dbReference>
<feature type="coiled-coil region" evidence="5">
    <location>
        <begin position="83"/>
        <end position="113"/>
    </location>
</feature>
<dbReference type="Pfam" id="PF13411">
    <property type="entry name" value="MerR_1"/>
    <property type="match status" value="1"/>
</dbReference>
<keyword evidence="8" id="KW-1185">Reference proteome</keyword>
<evidence type="ECO:0000256" key="3">
    <source>
        <dbReference type="ARBA" id="ARBA00023125"/>
    </source>
</evidence>
<keyword evidence="4" id="KW-0804">Transcription</keyword>
<keyword evidence="3" id="KW-0238">DNA-binding</keyword>
<evidence type="ECO:0000259" key="6">
    <source>
        <dbReference type="PROSITE" id="PS50937"/>
    </source>
</evidence>
<evidence type="ECO:0000256" key="2">
    <source>
        <dbReference type="ARBA" id="ARBA00023015"/>
    </source>
</evidence>
<dbReference type="SUPFAM" id="SSF46955">
    <property type="entry name" value="Putative DNA-binding domain"/>
    <property type="match status" value="1"/>
</dbReference>
<evidence type="ECO:0000313" key="7">
    <source>
        <dbReference type="EMBL" id="MFC4653534.1"/>
    </source>
</evidence>
<dbReference type="InterPro" id="IPR009061">
    <property type="entry name" value="DNA-bd_dom_put_sf"/>
</dbReference>
<dbReference type="CDD" id="cd00592">
    <property type="entry name" value="HTH_MerR-like"/>
    <property type="match status" value="1"/>
</dbReference>
<proteinExistence type="predicted"/>
<evidence type="ECO:0000256" key="1">
    <source>
        <dbReference type="ARBA" id="ARBA00022491"/>
    </source>
</evidence>
<name>A0ABV9JFS4_9GAMM</name>
<dbReference type="EMBL" id="JBHSGB010000001">
    <property type="protein sequence ID" value="MFC4653534.1"/>
    <property type="molecule type" value="Genomic_DNA"/>
</dbReference>
<feature type="domain" description="HTH merR-type" evidence="6">
    <location>
        <begin position="1"/>
        <end position="69"/>
    </location>
</feature>
<organism evidence="7 8">
    <name type="scientific">Rheinheimera marina</name>
    <dbReference type="NCBI Taxonomy" id="1774958"/>
    <lineage>
        <taxon>Bacteria</taxon>
        <taxon>Pseudomonadati</taxon>
        <taxon>Pseudomonadota</taxon>
        <taxon>Gammaproteobacteria</taxon>
        <taxon>Chromatiales</taxon>
        <taxon>Chromatiaceae</taxon>
        <taxon>Rheinheimera</taxon>
    </lineage>
</organism>
<keyword evidence="1" id="KW-0678">Repressor</keyword>
<dbReference type="PANTHER" id="PTHR30204:SF69">
    <property type="entry name" value="MERR-FAMILY TRANSCRIPTIONAL REGULATOR"/>
    <property type="match status" value="1"/>
</dbReference>
<accession>A0ABV9JFS4</accession>
<reference evidence="8" key="1">
    <citation type="journal article" date="2019" name="Int. J. Syst. Evol. Microbiol.">
        <title>The Global Catalogue of Microorganisms (GCM) 10K type strain sequencing project: providing services to taxonomists for standard genome sequencing and annotation.</title>
        <authorList>
            <consortium name="The Broad Institute Genomics Platform"/>
            <consortium name="The Broad Institute Genome Sequencing Center for Infectious Disease"/>
            <person name="Wu L."/>
            <person name="Ma J."/>
        </authorList>
    </citation>
    <scope>NUCLEOTIDE SEQUENCE [LARGE SCALE GENOMIC DNA]</scope>
    <source>
        <strain evidence="8">DT28</strain>
    </source>
</reference>
<sequence length="118" mass="13859">MYRIGQLAKLLNVSESKLRFLEEQGVIHSVRQANGYRYYNDDNKERLEIILKAQQMGFSLAEIRAVQRKHGSKEHPVDCQLLVPMLQQKLQELDQQMQQLQQQRLEMQLLVEQLAKPA</sequence>
<dbReference type="PANTHER" id="PTHR30204">
    <property type="entry name" value="REDOX-CYCLING DRUG-SENSING TRANSCRIPTIONAL ACTIVATOR SOXR"/>
    <property type="match status" value="1"/>
</dbReference>
<dbReference type="InterPro" id="IPR000551">
    <property type="entry name" value="MerR-type_HTH_dom"/>
</dbReference>
<protein>
    <submittedName>
        <fullName evidence="7">MerR family transcriptional regulator</fullName>
    </submittedName>
</protein>
<gene>
    <name evidence="7" type="ORF">ACFO3I_00715</name>
</gene>
<dbReference type="InterPro" id="IPR047057">
    <property type="entry name" value="MerR_fam"/>
</dbReference>
<dbReference type="Proteomes" id="UP001595962">
    <property type="component" value="Unassembled WGS sequence"/>
</dbReference>
<keyword evidence="5" id="KW-0175">Coiled coil</keyword>
<dbReference type="PROSITE" id="PS50937">
    <property type="entry name" value="HTH_MERR_2"/>
    <property type="match status" value="1"/>
</dbReference>